<dbReference type="AlphaFoldDB" id="A0A1A7WQF6"/>
<reference evidence="2" key="1">
    <citation type="submission" date="2016-05" db="EMBL/GenBank/DDBJ databases">
        <authorList>
            <person name="Lavstsen T."/>
            <person name="Jespersen J.S."/>
        </authorList>
    </citation>
    <scope>NUCLEOTIDE SEQUENCE</scope>
    <source>
        <tissue evidence="2">Brain</tissue>
    </source>
</reference>
<feature type="compositionally biased region" description="Basic residues" evidence="1">
    <location>
        <begin position="1"/>
        <end position="15"/>
    </location>
</feature>
<feature type="non-terminal residue" evidence="2">
    <location>
        <position position="1"/>
    </location>
</feature>
<dbReference type="EMBL" id="HADW01006471">
    <property type="protein sequence ID" value="SBP07871.1"/>
    <property type="molecule type" value="Transcribed_RNA"/>
</dbReference>
<sequence length="85" mass="9411">RGRMLVRTGPRRSHKVGSLQDRKNRKSAALNSDSTSLVFIPAHRSIHLATKTSANRQRERAKLAKIQQGCLRSYSSCTSVTSVCS</sequence>
<accession>A0A1A7WQF6</accession>
<evidence type="ECO:0000313" key="2">
    <source>
        <dbReference type="EMBL" id="SBP07871.1"/>
    </source>
</evidence>
<proteinExistence type="predicted"/>
<feature type="region of interest" description="Disordered" evidence="1">
    <location>
        <begin position="1"/>
        <end position="30"/>
    </location>
</feature>
<reference evidence="2" key="2">
    <citation type="submission" date="2016-06" db="EMBL/GenBank/DDBJ databases">
        <title>The genome of a short-lived fish provides insights into sex chromosome evolution and the genetic control of aging.</title>
        <authorList>
            <person name="Reichwald K."/>
            <person name="Felder M."/>
            <person name="Petzold A."/>
            <person name="Koch P."/>
            <person name="Groth M."/>
            <person name="Platzer M."/>
        </authorList>
    </citation>
    <scope>NUCLEOTIDE SEQUENCE</scope>
    <source>
        <tissue evidence="2">Brain</tissue>
    </source>
</reference>
<organism evidence="2">
    <name type="scientific">Iconisemion striatum</name>
    <dbReference type="NCBI Taxonomy" id="60296"/>
    <lineage>
        <taxon>Eukaryota</taxon>
        <taxon>Metazoa</taxon>
        <taxon>Chordata</taxon>
        <taxon>Craniata</taxon>
        <taxon>Vertebrata</taxon>
        <taxon>Euteleostomi</taxon>
        <taxon>Actinopterygii</taxon>
        <taxon>Neopterygii</taxon>
        <taxon>Teleostei</taxon>
        <taxon>Neoteleostei</taxon>
        <taxon>Acanthomorphata</taxon>
        <taxon>Ovalentaria</taxon>
        <taxon>Atherinomorphae</taxon>
        <taxon>Cyprinodontiformes</taxon>
        <taxon>Nothobranchiidae</taxon>
        <taxon>Iconisemion</taxon>
    </lineage>
</organism>
<name>A0A1A7WQF6_9TELE</name>
<feature type="non-terminal residue" evidence="2">
    <location>
        <position position="85"/>
    </location>
</feature>
<evidence type="ECO:0000256" key="1">
    <source>
        <dbReference type="SAM" id="MobiDB-lite"/>
    </source>
</evidence>
<gene>
    <name evidence="2" type="primary">Nfu_g_1_005380</name>
</gene>
<protein>
    <submittedName>
        <fullName evidence="2">Uncharacterized protein</fullName>
    </submittedName>
</protein>